<name>A0A233V2N9_FINMA</name>
<organism evidence="2 3">
    <name type="scientific">Finegoldia magna</name>
    <name type="common">Peptostreptococcus magnus</name>
    <dbReference type="NCBI Taxonomy" id="1260"/>
    <lineage>
        <taxon>Bacteria</taxon>
        <taxon>Bacillati</taxon>
        <taxon>Bacillota</taxon>
        <taxon>Tissierellia</taxon>
        <taxon>Tissierellales</taxon>
        <taxon>Peptoniphilaceae</taxon>
        <taxon>Finegoldia</taxon>
    </lineage>
</organism>
<evidence type="ECO:0000313" key="3">
    <source>
        <dbReference type="Proteomes" id="UP000215413"/>
    </source>
</evidence>
<protein>
    <submittedName>
        <fullName evidence="2">Uncharacterized protein</fullName>
    </submittedName>
</protein>
<feature type="compositionally biased region" description="Basic and acidic residues" evidence="1">
    <location>
        <begin position="99"/>
        <end position="110"/>
    </location>
</feature>
<accession>A0A233V2N9</accession>
<feature type="region of interest" description="Disordered" evidence="1">
    <location>
        <begin position="99"/>
        <end position="123"/>
    </location>
</feature>
<reference evidence="3" key="1">
    <citation type="submission" date="2017-04" db="EMBL/GenBank/DDBJ databases">
        <title>Finegoldia magna isolated from orthopedic joint implant-associated infections.</title>
        <authorList>
            <person name="Bjorklund S."/>
            <person name="Bruggemann H."/>
            <person name="Jensen A."/>
            <person name="Hellmark B."/>
            <person name="Soderquist B."/>
        </authorList>
    </citation>
    <scope>NUCLEOTIDE SEQUENCE [LARGE SCALE GENOMIC DNA]</scope>
    <source>
        <strain evidence="3">CCUG 54800</strain>
    </source>
</reference>
<evidence type="ECO:0000313" key="2">
    <source>
        <dbReference type="EMBL" id="OXZ26666.1"/>
    </source>
</evidence>
<comment type="caution">
    <text evidence="2">The sequence shown here is derived from an EMBL/GenBank/DDBJ whole genome shotgun (WGS) entry which is preliminary data.</text>
</comment>
<proteinExistence type="predicted"/>
<dbReference type="EMBL" id="NDYC01000040">
    <property type="protein sequence ID" value="OXZ26666.1"/>
    <property type="molecule type" value="Genomic_DNA"/>
</dbReference>
<sequence length="123" mass="14468">MEKIITQKLTRCPKEYEGRSLTQIQTGCPKKYEEIQLTQNEGKCPKEYERRNLTQKFNECLKEYERRNKVDLVKNEQMAENLIAISIVAKKIAKELMQPEKGEKDVKDKATNGNQRRCRESCI</sequence>
<gene>
    <name evidence="2" type="ORF">B9N49_08200</name>
</gene>
<evidence type="ECO:0000256" key="1">
    <source>
        <dbReference type="SAM" id="MobiDB-lite"/>
    </source>
</evidence>
<dbReference type="Proteomes" id="UP000215413">
    <property type="component" value="Unassembled WGS sequence"/>
</dbReference>
<dbReference type="AlphaFoldDB" id="A0A233V2N9"/>